<reference evidence="2" key="1">
    <citation type="journal article" date="2019" name="Int. J. Syst. Evol. Microbiol.">
        <title>The Global Catalogue of Microorganisms (GCM) 10K type strain sequencing project: providing services to taxonomists for standard genome sequencing and annotation.</title>
        <authorList>
            <consortium name="The Broad Institute Genomics Platform"/>
            <consortium name="The Broad Institute Genome Sequencing Center for Infectious Disease"/>
            <person name="Wu L."/>
            <person name="Ma J."/>
        </authorList>
    </citation>
    <scope>NUCLEOTIDE SEQUENCE [LARGE SCALE GENOMIC DNA]</scope>
    <source>
        <strain evidence="2">JCM 12125</strain>
    </source>
</reference>
<dbReference type="Proteomes" id="UP001596152">
    <property type="component" value="Unassembled WGS sequence"/>
</dbReference>
<dbReference type="EMBL" id="JBHSLF010000006">
    <property type="protein sequence ID" value="MFC5342930.1"/>
    <property type="molecule type" value="Genomic_DNA"/>
</dbReference>
<gene>
    <name evidence="1" type="ORF">ACFPIE_03325</name>
</gene>
<proteinExistence type="predicted"/>
<accession>A0ABW0FMG0</accession>
<organism evidence="1 2">
    <name type="scientific">Brevundimonas staleyi</name>
    <dbReference type="NCBI Taxonomy" id="74326"/>
    <lineage>
        <taxon>Bacteria</taxon>
        <taxon>Pseudomonadati</taxon>
        <taxon>Pseudomonadota</taxon>
        <taxon>Alphaproteobacteria</taxon>
        <taxon>Caulobacterales</taxon>
        <taxon>Caulobacteraceae</taxon>
        <taxon>Brevundimonas</taxon>
    </lineage>
</organism>
<protein>
    <submittedName>
        <fullName evidence="1">Uncharacterized protein</fullName>
    </submittedName>
</protein>
<keyword evidence="2" id="KW-1185">Reference proteome</keyword>
<comment type="caution">
    <text evidence="1">The sequence shown here is derived from an EMBL/GenBank/DDBJ whole genome shotgun (WGS) entry which is preliminary data.</text>
</comment>
<dbReference type="RefSeq" id="WP_374039542.1">
    <property type="nucleotide sequence ID" value="NZ_CP169083.1"/>
</dbReference>
<name>A0ABW0FMG0_9CAUL</name>
<sequence length="43" mass="4850">MWMIILSVVCVLVLLKPLAGAQRGRSSPARELYERRLRSGHEG</sequence>
<evidence type="ECO:0000313" key="1">
    <source>
        <dbReference type="EMBL" id="MFC5342930.1"/>
    </source>
</evidence>
<evidence type="ECO:0000313" key="2">
    <source>
        <dbReference type="Proteomes" id="UP001596152"/>
    </source>
</evidence>